<dbReference type="EMBL" id="CP003923">
    <property type="protein sequence ID" value="AIC94370.1"/>
    <property type="molecule type" value="Genomic_DNA"/>
</dbReference>
<dbReference type="KEGG" id="ble:BleG1_1792"/>
<sequence>MHLKARNSAYLSVFSINFLLLIEFYARINVASLVEAFSFLINEMATVEMNKNEGQR</sequence>
<keyword evidence="1" id="KW-0472">Membrane</keyword>
<dbReference type="HOGENOM" id="CLU_3004531_0_0_9"/>
<dbReference type="AlphaFoldDB" id="A0A060LX73"/>
<keyword evidence="1" id="KW-1133">Transmembrane helix</keyword>
<protein>
    <submittedName>
        <fullName evidence="2">Uncharacterized protein</fullName>
    </submittedName>
</protein>
<evidence type="ECO:0000313" key="3">
    <source>
        <dbReference type="Proteomes" id="UP000027142"/>
    </source>
</evidence>
<proteinExistence type="predicted"/>
<name>A0A060LX73_9BACI</name>
<keyword evidence="3" id="KW-1185">Reference proteome</keyword>
<organism evidence="2 3">
    <name type="scientific">Shouchella lehensis G1</name>
    <dbReference type="NCBI Taxonomy" id="1246626"/>
    <lineage>
        <taxon>Bacteria</taxon>
        <taxon>Bacillati</taxon>
        <taxon>Bacillota</taxon>
        <taxon>Bacilli</taxon>
        <taxon>Bacillales</taxon>
        <taxon>Bacillaceae</taxon>
        <taxon>Shouchella</taxon>
    </lineage>
</organism>
<reference evidence="2 3" key="1">
    <citation type="journal article" date="2014" name="Gene">
        <title>A comparative genomic analysis of the alkalitolerant soil bacterium Bacillus lehensis G1.</title>
        <authorList>
            <person name="Noor Y.M."/>
            <person name="Samsulrizal N.H."/>
            <person name="Jema'on N.A."/>
            <person name="Low K.O."/>
            <person name="Ramli A.N."/>
            <person name="Alias N.I."/>
            <person name="Damis S.I."/>
            <person name="Fuzi S.F."/>
            <person name="Isa M.N."/>
            <person name="Murad A.M."/>
            <person name="Raih M.F."/>
            <person name="Bakar F.D."/>
            <person name="Najimudin N."/>
            <person name="Mahadi N.M."/>
            <person name="Illias R.M."/>
        </authorList>
    </citation>
    <scope>NUCLEOTIDE SEQUENCE [LARGE SCALE GENOMIC DNA]</scope>
    <source>
        <strain evidence="2 3">G1</strain>
    </source>
</reference>
<feature type="transmembrane region" description="Helical" evidence="1">
    <location>
        <begin position="9"/>
        <end position="28"/>
    </location>
</feature>
<dbReference type="Proteomes" id="UP000027142">
    <property type="component" value="Chromosome"/>
</dbReference>
<accession>A0A060LX73</accession>
<gene>
    <name evidence="2" type="ORF">BleG1_1792</name>
</gene>
<keyword evidence="1" id="KW-0812">Transmembrane</keyword>
<dbReference type="STRING" id="1246626.BleG1_1792"/>
<evidence type="ECO:0000256" key="1">
    <source>
        <dbReference type="SAM" id="Phobius"/>
    </source>
</evidence>
<evidence type="ECO:0000313" key="2">
    <source>
        <dbReference type="EMBL" id="AIC94370.1"/>
    </source>
</evidence>
<dbReference type="PATRIC" id="fig|1246626.3.peg.1786"/>